<gene>
    <name evidence="2" type="ORF">CROQUDRAFT_193988</name>
</gene>
<name>A0A9P6N7J3_9BASI</name>
<proteinExistence type="predicted"/>
<keyword evidence="3" id="KW-1185">Reference proteome</keyword>
<feature type="compositionally biased region" description="Polar residues" evidence="1">
    <location>
        <begin position="129"/>
        <end position="143"/>
    </location>
</feature>
<accession>A0A9P6N7J3</accession>
<feature type="compositionally biased region" description="Polar residues" evidence="1">
    <location>
        <begin position="1"/>
        <end position="11"/>
    </location>
</feature>
<feature type="compositionally biased region" description="Basic and acidic residues" evidence="1">
    <location>
        <begin position="66"/>
        <end position="82"/>
    </location>
</feature>
<comment type="caution">
    <text evidence="2">The sequence shown here is derived from an EMBL/GenBank/DDBJ whole genome shotgun (WGS) entry which is preliminary data.</text>
</comment>
<feature type="region of interest" description="Disordered" evidence="1">
    <location>
        <begin position="1"/>
        <end position="167"/>
    </location>
</feature>
<evidence type="ECO:0000313" key="3">
    <source>
        <dbReference type="Proteomes" id="UP000886653"/>
    </source>
</evidence>
<sequence length="167" mass="17023">MADRSVSSPLAQSPGPGAWRRTAPTKDALPASTPPVPPTATVPSVHERTNSKPDEPVRPNLLASLAKKEGGWRARAAAKGEDGSGNSSPTLGLSRPSSGMGSKRSTTTPIDSPKTNGKGLDDGEWNEVTPRTGSYRPPQSRTNSGAPGTAGGTGAGRTASGRGSGRW</sequence>
<dbReference type="EMBL" id="MU168396">
    <property type="protein sequence ID" value="KAG0138858.1"/>
    <property type="molecule type" value="Genomic_DNA"/>
</dbReference>
<feature type="compositionally biased region" description="Polar residues" evidence="1">
    <location>
        <begin position="84"/>
        <end position="115"/>
    </location>
</feature>
<reference evidence="2" key="1">
    <citation type="submission" date="2013-11" db="EMBL/GenBank/DDBJ databases">
        <title>Genome sequence of the fusiform rust pathogen reveals effectors for host alternation and coevolution with pine.</title>
        <authorList>
            <consortium name="DOE Joint Genome Institute"/>
            <person name="Smith K."/>
            <person name="Pendleton A."/>
            <person name="Kubisiak T."/>
            <person name="Anderson C."/>
            <person name="Salamov A."/>
            <person name="Aerts A."/>
            <person name="Riley R."/>
            <person name="Clum A."/>
            <person name="Lindquist E."/>
            <person name="Ence D."/>
            <person name="Campbell M."/>
            <person name="Kronenberg Z."/>
            <person name="Feau N."/>
            <person name="Dhillon B."/>
            <person name="Hamelin R."/>
            <person name="Burleigh J."/>
            <person name="Smith J."/>
            <person name="Yandell M."/>
            <person name="Nelson C."/>
            <person name="Grigoriev I."/>
            <person name="Davis J."/>
        </authorList>
    </citation>
    <scope>NUCLEOTIDE SEQUENCE</scope>
    <source>
        <strain evidence="2">G11</strain>
    </source>
</reference>
<feature type="compositionally biased region" description="Basic and acidic residues" evidence="1">
    <location>
        <begin position="45"/>
        <end position="57"/>
    </location>
</feature>
<evidence type="ECO:0000313" key="2">
    <source>
        <dbReference type="EMBL" id="KAG0138858.1"/>
    </source>
</evidence>
<dbReference type="Proteomes" id="UP000886653">
    <property type="component" value="Unassembled WGS sequence"/>
</dbReference>
<dbReference type="AlphaFoldDB" id="A0A9P6N7J3"/>
<evidence type="ECO:0000256" key="1">
    <source>
        <dbReference type="SAM" id="MobiDB-lite"/>
    </source>
</evidence>
<protein>
    <submittedName>
        <fullName evidence="2">Uncharacterized protein</fullName>
    </submittedName>
</protein>
<organism evidence="2 3">
    <name type="scientific">Cronartium quercuum f. sp. fusiforme G11</name>
    <dbReference type="NCBI Taxonomy" id="708437"/>
    <lineage>
        <taxon>Eukaryota</taxon>
        <taxon>Fungi</taxon>
        <taxon>Dikarya</taxon>
        <taxon>Basidiomycota</taxon>
        <taxon>Pucciniomycotina</taxon>
        <taxon>Pucciniomycetes</taxon>
        <taxon>Pucciniales</taxon>
        <taxon>Coleosporiaceae</taxon>
        <taxon>Cronartium</taxon>
    </lineage>
</organism>